<feature type="domain" description="Methyl-accepting transducer" evidence="8">
    <location>
        <begin position="104"/>
        <end position="340"/>
    </location>
</feature>
<evidence type="ECO:0000256" key="3">
    <source>
        <dbReference type="ARBA" id="ARBA00029447"/>
    </source>
</evidence>
<keyword evidence="10" id="KW-1185">Reference proteome</keyword>
<evidence type="ECO:0000313" key="10">
    <source>
        <dbReference type="Proteomes" id="UP000199496"/>
    </source>
</evidence>
<dbReference type="PROSITE" id="PS50111">
    <property type="entry name" value="CHEMOTAXIS_TRANSDUC_2"/>
    <property type="match status" value="1"/>
</dbReference>
<dbReference type="STRING" id="867345.SAMN05421693_12327"/>
<feature type="region of interest" description="Disordered" evidence="6">
    <location>
        <begin position="150"/>
        <end position="169"/>
    </location>
</feature>
<evidence type="ECO:0000256" key="7">
    <source>
        <dbReference type="SAM" id="Phobius"/>
    </source>
</evidence>
<dbReference type="PANTHER" id="PTHR32089:SF120">
    <property type="entry name" value="METHYL-ACCEPTING CHEMOTAXIS PROTEIN TLPQ"/>
    <property type="match status" value="1"/>
</dbReference>
<dbReference type="InterPro" id="IPR004090">
    <property type="entry name" value="Chemotax_Me-accpt_rcpt"/>
</dbReference>
<keyword evidence="7" id="KW-0812">Transmembrane</keyword>
<dbReference type="PRINTS" id="PR00260">
    <property type="entry name" value="CHEMTRNSDUCR"/>
</dbReference>
<dbReference type="EMBL" id="FOFO01000023">
    <property type="protein sequence ID" value="SEQ30007.1"/>
    <property type="molecule type" value="Genomic_DNA"/>
</dbReference>
<dbReference type="GO" id="GO:0007165">
    <property type="term" value="P:signal transduction"/>
    <property type="evidence" value="ECO:0007669"/>
    <property type="project" value="UniProtKB-KW"/>
</dbReference>
<dbReference type="InterPro" id="IPR004089">
    <property type="entry name" value="MCPsignal_dom"/>
</dbReference>
<proteinExistence type="inferred from homology"/>
<keyword evidence="7" id="KW-0472">Membrane</keyword>
<evidence type="ECO:0000256" key="4">
    <source>
        <dbReference type="PROSITE-ProRule" id="PRU00284"/>
    </source>
</evidence>
<dbReference type="GO" id="GO:0006935">
    <property type="term" value="P:chemotaxis"/>
    <property type="evidence" value="ECO:0007669"/>
    <property type="project" value="InterPro"/>
</dbReference>
<evidence type="ECO:0000256" key="5">
    <source>
        <dbReference type="SAM" id="Coils"/>
    </source>
</evidence>
<sequence length="554" mass="61175">MERSILIRLSWGLACCGAAVLSALLAYWLLGPGPVATVTGAVVAVVITLLVLWQVWFMPKERDLQTLYGQLQGIPLAEGTDPRIEAVARQLLRYRGLSDKLAETGALIAVSAAEVSFSCNTLKQRVHAQVTSMQGIADSSTRISATVQSAAERSGEAVASSRRTNQASEEGHHCVLDTLNHMEAMKQQMQEASSLMNNLENRAGEIQRITEVISGIAEQTNLLALNAAIEAARAGEQGRGFAVVADEVRSLATRTSSATSEIAQMVHEIHTETGHAVATIQQLVTTVEDSARRTATVDEKLSAILEHSALADQCIQTVVTGSQENHDHLDQVTASIQTVSVHLTETEEDVIRLSTEADRLSERAEMIYEMLGDLGLGGVHDQMRREAEQAATAIGRVFAEACDKGRIRLDDLFDRNYKPVPGTDPVKYKTRFDEFTDKVLPAIQEPILERHEQVSYAGAVDDRGYFPTHNRRYSQPLTGDYQHDLIHNRTKRIFKDRTGSRCGSHQKPYLLQTYKRDTGEVMHDLSVPIYVKGRHWGGFRIGYRSDMGHPPRKD</sequence>
<evidence type="ECO:0000256" key="2">
    <source>
        <dbReference type="ARBA" id="ARBA00023224"/>
    </source>
</evidence>
<dbReference type="Pfam" id="PF00015">
    <property type="entry name" value="MCPsignal"/>
    <property type="match status" value="1"/>
</dbReference>
<feature type="coiled-coil region" evidence="5">
    <location>
        <begin position="182"/>
        <end position="209"/>
    </location>
</feature>
<dbReference type="CDD" id="cd11386">
    <property type="entry name" value="MCP_signal"/>
    <property type="match status" value="1"/>
</dbReference>
<dbReference type="Gene3D" id="1.10.287.950">
    <property type="entry name" value="Methyl-accepting chemotaxis protein"/>
    <property type="match status" value="1"/>
</dbReference>
<feature type="transmembrane region" description="Helical" evidence="7">
    <location>
        <begin position="9"/>
        <end position="30"/>
    </location>
</feature>
<dbReference type="SUPFAM" id="SSF58104">
    <property type="entry name" value="Methyl-accepting chemotaxis protein (MCP) signaling domain"/>
    <property type="match status" value="1"/>
</dbReference>
<evidence type="ECO:0000256" key="1">
    <source>
        <dbReference type="ARBA" id="ARBA00004370"/>
    </source>
</evidence>
<dbReference type="Proteomes" id="UP000199496">
    <property type="component" value="Unassembled WGS sequence"/>
</dbReference>
<accession>A0A1H9EWP0</accession>
<dbReference type="GO" id="GO:0016020">
    <property type="term" value="C:membrane"/>
    <property type="evidence" value="ECO:0007669"/>
    <property type="project" value="UniProtKB-SubCell"/>
</dbReference>
<comment type="subcellular location">
    <subcellularLocation>
        <location evidence="1">Membrane</location>
    </subcellularLocation>
</comment>
<evidence type="ECO:0000256" key="6">
    <source>
        <dbReference type="SAM" id="MobiDB-lite"/>
    </source>
</evidence>
<feature type="transmembrane region" description="Helical" evidence="7">
    <location>
        <begin position="36"/>
        <end position="57"/>
    </location>
</feature>
<organism evidence="9 10">
    <name type="scientific">Ectothiorhodospira magna</name>
    <dbReference type="NCBI Taxonomy" id="867345"/>
    <lineage>
        <taxon>Bacteria</taxon>
        <taxon>Pseudomonadati</taxon>
        <taxon>Pseudomonadota</taxon>
        <taxon>Gammaproteobacteria</taxon>
        <taxon>Chromatiales</taxon>
        <taxon>Ectothiorhodospiraceae</taxon>
        <taxon>Ectothiorhodospira</taxon>
    </lineage>
</organism>
<dbReference type="GO" id="GO:0004888">
    <property type="term" value="F:transmembrane signaling receptor activity"/>
    <property type="evidence" value="ECO:0007669"/>
    <property type="project" value="InterPro"/>
</dbReference>
<evidence type="ECO:0000313" key="9">
    <source>
        <dbReference type="EMBL" id="SEQ30007.1"/>
    </source>
</evidence>
<dbReference type="PANTHER" id="PTHR32089">
    <property type="entry name" value="METHYL-ACCEPTING CHEMOTAXIS PROTEIN MCPB"/>
    <property type="match status" value="1"/>
</dbReference>
<evidence type="ECO:0000259" key="8">
    <source>
        <dbReference type="PROSITE" id="PS50111"/>
    </source>
</evidence>
<keyword evidence="7" id="KW-1133">Transmembrane helix</keyword>
<keyword evidence="2 4" id="KW-0807">Transducer</keyword>
<gene>
    <name evidence="9" type="ORF">SAMN05421693_12327</name>
</gene>
<protein>
    <submittedName>
        <fullName evidence="9">Methyl-accepting chemotaxis protein</fullName>
    </submittedName>
</protein>
<name>A0A1H9EWP0_9GAMM</name>
<keyword evidence="5" id="KW-0175">Coiled coil</keyword>
<reference evidence="9 10" key="1">
    <citation type="submission" date="2016-10" db="EMBL/GenBank/DDBJ databases">
        <authorList>
            <person name="de Groot N.N."/>
        </authorList>
    </citation>
    <scope>NUCLEOTIDE SEQUENCE [LARGE SCALE GENOMIC DNA]</scope>
    <source>
        <strain evidence="9 10">B7-7</strain>
    </source>
</reference>
<comment type="similarity">
    <text evidence="3">Belongs to the methyl-accepting chemotaxis (MCP) protein family.</text>
</comment>
<dbReference type="AlphaFoldDB" id="A0A1H9EWP0"/>
<dbReference type="SMART" id="SM00283">
    <property type="entry name" value="MA"/>
    <property type="match status" value="1"/>
</dbReference>